<accession>A0ACB9LNI1</accession>
<proteinExistence type="predicted"/>
<dbReference type="EMBL" id="CM042890">
    <property type="protein sequence ID" value="KAI4312786.1"/>
    <property type="molecule type" value="Genomic_DNA"/>
</dbReference>
<comment type="caution">
    <text evidence="1">The sequence shown here is derived from an EMBL/GenBank/DDBJ whole genome shotgun (WGS) entry which is preliminary data.</text>
</comment>
<evidence type="ECO:0000313" key="1">
    <source>
        <dbReference type="EMBL" id="KAI4312786.1"/>
    </source>
</evidence>
<reference evidence="2" key="1">
    <citation type="journal article" date="2023" name="Front. Plant Sci.">
        <title>Chromosomal-level genome assembly of Melastoma candidum provides insights into trichome evolution.</title>
        <authorList>
            <person name="Zhong Y."/>
            <person name="Wu W."/>
            <person name="Sun C."/>
            <person name="Zou P."/>
            <person name="Liu Y."/>
            <person name="Dai S."/>
            <person name="Zhou R."/>
        </authorList>
    </citation>
    <scope>NUCLEOTIDE SEQUENCE [LARGE SCALE GENOMIC DNA]</scope>
</reference>
<sequence length="69" mass="7708">MILVSTVAEIMEEYTAVLARLVEVIFDVAPVPRRVRLLILRNLPFSETSSDYYRSLALPPVRTTTAATA</sequence>
<evidence type="ECO:0000313" key="2">
    <source>
        <dbReference type="Proteomes" id="UP001057402"/>
    </source>
</evidence>
<name>A0ACB9LNI1_9MYRT</name>
<protein>
    <submittedName>
        <fullName evidence="1">Uncharacterized protein</fullName>
    </submittedName>
</protein>
<dbReference type="Proteomes" id="UP001057402">
    <property type="component" value="Chromosome 11"/>
</dbReference>
<gene>
    <name evidence="1" type="ORF">MLD38_037578</name>
</gene>
<keyword evidence="2" id="KW-1185">Reference proteome</keyword>
<organism evidence="1 2">
    <name type="scientific">Melastoma candidum</name>
    <dbReference type="NCBI Taxonomy" id="119954"/>
    <lineage>
        <taxon>Eukaryota</taxon>
        <taxon>Viridiplantae</taxon>
        <taxon>Streptophyta</taxon>
        <taxon>Embryophyta</taxon>
        <taxon>Tracheophyta</taxon>
        <taxon>Spermatophyta</taxon>
        <taxon>Magnoliopsida</taxon>
        <taxon>eudicotyledons</taxon>
        <taxon>Gunneridae</taxon>
        <taxon>Pentapetalae</taxon>
        <taxon>rosids</taxon>
        <taxon>malvids</taxon>
        <taxon>Myrtales</taxon>
        <taxon>Melastomataceae</taxon>
        <taxon>Melastomatoideae</taxon>
        <taxon>Melastomateae</taxon>
        <taxon>Melastoma</taxon>
    </lineage>
</organism>